<evidence type="ECO:0000256" key="9">
    <source>
        <dbReference type="ARBA" id="ARBA00023157"/>
    </source>
</evidence>
<evidence type="ECO:0000256" key="17">
    <source>
        <dbReference type="SAM" id="MobiDB-lite"/>
    </source>
</evidence>
<keyword evidence="9" id="KW-1015">Disulfide bond</keyword>
<accession>A0A7M4EP24</accession>
<dbReference type="Ensembl" id="ENSCPRT00005014783.1">
    <property type="protein sequence ID" value="ENSCPRP00005012561.1"/>
    <property type="gene ID" value="ENSCPRG00005008913.1"/>
</dbReference>
<dbReference type="GO" id="GO:0060586">
    <property type="term" value="P:multicellular organismal-level iron ion homeostasis"/>
    <property type="evidence" value="ECO:0007669"/>
    <property type="project" value="Ensembl"/>
</dbReference>
<dbReference type="GO" id="GO:0030514">
    <property type="term" value="P:negative regulation of BMP signaling pathway"/>
    <property type="evidence" value="ECO:0007669"/>
    <property type="project" value="Ensembl"/>
</dbReference>
<dbReference type="Pfam" id="PF06534">
    <property type="entry name" value="RGM_C"/>
    <property type="match status" value="1"/>
</dbReference>
<evidence type="ECO:0000256" key="3">
    <source>
        <dbReference type="ARBA" id="ARBA00022475"/>
    </source>
</evidence>
<evidence type="ECO:0000256" key="1">
    <source>
        <dbReference type="ARBA" id="ARBA00004609"/>
    </source>
</evidence>
<dbReference type="PANTHER" id="PTHR31428:SF3">
    <property type="entry name" value="HEMOJUVELIN"/>
    <property type="match status" value="1"/>
</dbReference>
<sequence>KAGPSLTRSSQPRLCHPSQPRMETPPSLWRFLATQGEGLELLWAVIAEQNPTDSKAAVLELGADGRNRVWGGCCNPNLSLGVSGHTVSSQCKILRCNSEYVAATLNLRGSNKNAAYCNALRSYSHCTRKTARTCRGDLAYHSAVHGIEDLMIQNNCSKEGPTSPPRPRLPAPNHQGFESLDICNYEKNFFHKNGRAPAYQHCAAFGDPHIRTFHDDFHTCRVEGSWPLLDNNYLFVQATSYPVAKGSNATVTSKLTIIFKNMKECIDQKVYQAEIDNLPAAFEDGSVNGGERPGGSSLTIQERLPGQHIEIRAIYIGTTIAVRQAGRQLSFSIRTAEQVARSFTEEQDLQLCVGGCPPSQRLSRSECRHGSIAVETARVLCKEKLPVEDVYFQSCVFDVVTSGDINFTLAAHGALEDARVFHPDAEKLHIFQTGAGCCHLSLPFLFLSIMSSLLAIQLHF</sequence>
<dbReference type="Pfam" id="PF06535">
    <property type="entry name" value="RGM_N"/>
    <property type="match status" value="1"/>
</dbReference>
<dbReference type="InterPro" id="IPR040287">
    <property type="entry name" value="RGM"/>
</dbReference>
<dbReference type="GO" id="GO:0005615">
    <property type="term" value="C:extracellular space"/>
    <property type="evidence" value="ECO:0007669"/>
    <property type="project" value="Ensembl"/>
</dbReference>
<protein>
    <recommendedName>
        <fullName evidence="14">Hemojuvelin</fullName>
    </recommendedName>
    <alternativeName>
        <fullName evidence="16">Hemojuvelin BMP coreceptor</fullName>
    </alternativeName>
    <alternativeName>
        <fullName evidence="15">RGM domain family member C</fullName>
    </alternativeName>
</protein>
<dbReference type="GO" id="GO:0000122">
    <property type="term" value="P:negative regulation of transcription by RNA polymerase II"/>
    <property type="evidence" value="ECO:0007669"/>
    <property type="project" value="Ensembl"/>
</dbReference>
<evidence type="ECO:0000256" key="15">
    <source>
        <dbReference type="ARBA" id="ARBA00076509"/>
    </source>
</evidence>
<evidence type="ECO:0000256" key="2">
    <source>
        <dbReference type="ARBA" id="ARBA00005321"/>
    </source>
</evidence>
<dbReference type="GO" id="GO:0098821">
    <property type="term" value="F:BMP receptor activity"/>
    <property type="evidence" value="ECO:0007669"/>
    <property type="project" value="Ensembl"/>
</dbReference>
<keyword evidence="8" id="KW-0472">Membrane</keyword>
<keyword evidence="5" id="KW-0336">GPI-anchor</keyword>
<dbReference type="GO" id="GO:1990459">
    <property type="term" value="F:transferrin receptor binding"/>
    <property type="evidence" value="ECO:0007669"/>
    <property type="project" value="Ensembl"/>
</dbReference>
<feature type="domain" description="Repulsive guidance molecule N-terminal" evidence="19">
    <location>
        <begin position="91"/>
        <end position="158"/>
    </location>
</feature>
<evidence type="ECO:0000259" key="19">
    <source>
        <dbReference type="Pfam" id="PF06535"/>
    </source>
</evidence>
<reference evidence="20" key="2">
    <citation type="submission" date="2025-09" db="UniProtKB">
        <authorList>
            <consortium name="Ensembl"/>
        </authorList>
    </citation>
    <scope>IDENTIFICATION</scope>
</reference>
<name>A0A7M4EP24_CROPO</name>
<evidence type="ECO:0000256" key="10">
    <source>
        <dbReference type="ARBA" id="ARBA00023180"/>
    </source>
</evidence>
<dbReference type="InterPro" id="IPR009496">
    <property type="entry name" value="RGM_C"/>
</dbReference>
<dbReference type="GO" id="GO:0070724">
    <property type="term" value="C:BMP receptor complex"/>
    <property type="evidence" value="ECO:0007669"/>
    <property type="project" value="Ensembl"/>
</dbReference>
<keyword evidence="4" id="KW-0597">Phosphoprotein</keyword>
<dbReference type="GO" id="GO:0006366">
    <property type="term" value="P:transcription by RNA polymerase II"/>
    <property type="evidence" value="ECO:0007669"/>
    <property type="project" value="Ensembl"/>
</dbReference>
<keyword evidence="7" id="KW-0068">Autocatalytic cleavage</keyword>
<dbReference type="FunFam" id="3.40.1000.10:FF:000003">
    <property type="entry name" value="hemojuvelin isoform X1"/>
    <property type="match status" value="1"/>
</dbReference>
<organism evidence="20 21">
    <name type="scientific">Crocodylus porosus</name>
    <name type="common">Saltwater crocodile</name>
    <name type="synonym">Estuarine crocodile</name>
    <dbReference type="NCBI Taxonomy" id="8502"/>
    <lineage>
        <taxon>Eukaryota</taxon>
        <taxon>Metazoa</taxon>
        <taxon>Chordata</taxon>
        <taxon>Craniata</taxon>
        <taxon>Vertebrata</taxon>
        <taxon>Euteleostomi</taxon>
        <taxon>Archelosauria</taxon>
        <taxon>Archosauria</taxon>
        <taxon>Crocodylia</taxon>
        <taxon>Longirostres</taxon>
        <taxon>Crocodylidae</taxon>
        <taxon>Crocodylus</taxon>
    </lineage>
</organism>
<proteinExistence type="inferred from homology"/>
<dbReference type="GO" id="GO:0015026">
    <property type="term" value="F:coreceptor activity"/>
    <property type="evidence" value="ECO:0007669"/>
    <property type="project" value="Ensembl"/>
</dbReference>
<dbReference type="GeneTree" id="ENSGT00950000183112"/>
<feature type="domain" description="Repulsive guidance molecule C-terminal" evidence="18">
    <location>
        <begin position="199"/>
        <end position="423"/>
    </location>
</feature>
<feature type="compositionally biased region" description="Polar residues" evidence="17">
    <location>
        <begin position="1"/>
        <end position="12"/>
    </location>
</feature>
<evidence type="ECO:0000313" key="20">
    <source>
        <dbReference type="Ensembl" id="ENSCPRP00005012561.1"/>
    </source>
</evidence>
<comment type="subunit">
    <text evidence="13">Interacts with BMP2 and BMP4. Interacts with BMP6. Interacts with BMPR1B. Interacts with TMPRSS6.</text>
</comment>
<evidence type="ECO:0000259" key="18">
    <source>
        <dbReference type="Pfam" id="PF06534"/>
    </source>
</evidence>
<evidence type="ECO:0000256" key="7">
    <source>
        <dbReference type="ARBA" id="ARBA00022813"/>
    </source>
</evidence>
<comment type="subcellular location">
    <subcellularLocation>
        <location evidence="1">Cell membrane</location>
        <topology evidence="1">Lipid-anchor</topology>
        <topology evidence="1">GPI-anchor</topology>
    </subcellularLocation>
</comment>
<evidence type="ECO:0000256" key="5">
    <source>
        <dbReference type="ARBA" id="ARBA00022622"/>
    </source>
</evidence>
<evidence type="ECO:0000313" key="21">
    <source>
        <dbReference type="Proteomes" id="UP000594220"/>
    </source>
</evidence>
<dbReference type="AlphaFoldDB" id="A0A7M4EP24"/>
<feature type="region of interest" description="Disordered" evidence="17">
    <location>
        <begin position="1"/>
        <end position="23"/>
    </location>
</feature>
<keyword evidence="10" id="KW-0325">Glycoprotein</keyword>
<evidence type="ECO:0000256" key="4">
    <source>
        <dbReference type="ARBA" id="ARBA00022553"/>
    </source>
</evidence>
<reference evidence="20" key="1">
    <citation type="submission" date="2025-08" db="UniProtKB">
        <authorList>
            <consortium name="Ensembl"/>
        </authorList>
    </citation>
    <scope>IDENTIFICATION</scope>
</reference>
<comment type="similarity">
    <text evidence="2">Belongs to the repulsive guidance molecule (RGM) family.</text>
</comment>
<comment type="function">
    <text evidence="12">Acts as a bone morphogenetic protein (BMP) coreceptor. Through enhancement of BMP signaling regulates hepcidin (HAMP) expression and regulates iron homeostasis.</text>
</comment>
<keyword evidence="6" id="KW-0732">Signal</keyword>
<evidence type="ECO:0000256" key="13">
    <source>
        <dbReference type="ARBA" id="ARBA00066279"/>
    </source>
</evidence>
<dbReference type="PANTHER" id="PTHR31428">
    <property type="entry name" value="RGM DOMAIN FAMILY MEMBER DRAG-1"/>
    <property type="match status" value="1"/>
</dbReference>
<dbReference type="OMA" id="SYQHCAA"/>
<evidence type="ECO:0000256" key="12">
    <source>
        <dbReference type="ARBA" id="ARBA00053187"/>
    </source>
</evidence>
<keyword evidence="3" id="KW-1003">Cell membrane</keyword>
<dbReference type="GO" id="GO:0036122">
    <property type="term" value="F:BMP binding"/>
    <property type="evidence" value="ECO:0007669"/>
    <property type="project" value="Ensembl"/>
</dbReference>
<dbReference type="GO" id="GO:0045944">
    <property type="term" value="P:positive regulation of transcription by RNA polymerase II"/>
    <property type="evidence" value="ECO:0007669"/>
    <property type="project" value="Ensembl"/>
</dbReference>
<dbReference type="InterPro" id="IPR010536">
    <property type="entry name" value="RGM_N"/>
</dbReference>
<evidence type="ECO:0000256" key="8">
    <source>
        <dbReference type="ARBA" id="ARBA00023136"/>
    </source>
</evidence>
<evidence type="ECO:0000256" key="16">
    <source>
        <dbReference type="ARBA" id="ARBA00077667"/>
    </source>
</evidence>
<dbReference type="Proteomes" id="UP000594220">
    <property type="component" value="Unplaced"/>
</dbReference>
<evidence type="ECO:0000256" key="14">
    <source>
        <dbReference type="ARBA" id="ARBA00070006"/>
    </source>
</evidence>
<dbReference type="GO" id="GO:0016540">
    <property type="term" value="P:protein autoprocessing"/>
    <property type="evidence" value="ECO:0007669"/>
    <property type="project" value="Ensembl"/>
</dbReference>
<keyword evidence="11" id="KW-0449">Lipoprotein</keyword>
<dbReference type="GO" id="GO:0006879">
    <property type="term" value="P:intracellular iron ion homeostasis"/>
    <property type="evidence" value="ECO:0007669"/>
    <property type="project" value="Ensembl"/>
</dbReference>
<dbReference type="GO" id="GO:1990712">
    <property type="term" value="C:HFE-transferrin receptor complex"/>
    <property type="evidence" value="ECO:0007669"/>
    <property type="project" value="Ensembl"/>
</dbReference>
<dbReference type="GO" id="GO:0098552">
    <property type="term" value="C:side of membrane"/>
    <property type="evidence" value="ECO:0007669"/>
    <property type="project" value="UniProtKB-KW"/>
</dbReference>
<dbReference type="GO" id="GO:0009986">
    <property type="term" value="C:cell surface"/>
    <property type="evidence" value="ECO:0007669"/>
    <property type="project" value="Ensembl"/>
</dbReference>
<gene>
    <name evidence="20" type="primary">HJV</name>
</gene>
<evidence type="ECO:0000256" key="11">
    <source>
        <dbReference type="ARBA" id="ARBA00023288"/>
    </source>
</evidence>
<dbReference type="GO" id="GO:0032924">
    <property type="term" value="P:activin receptor signaling pathway"/>
    <property type="evidence" value="ECO:0007669"/>
    <property type="project" value="Ensembl"/>
</dbReference>
<keyword evidence="21" id="KW-1185">Reference proteome</keyword>
<evidence type="ECO:0000256" key="6">
    <source>
        <dbReference type="ARBA" id="ARBA00022729"/>
    </source>
</evidence>
<dbReference type="Gene3D" id="3.40.1000.10">
    <property type="entry name" value="Mog1/PsbP, alpha/beta/alpha sandwich"/>
    <property type="match status" value="1"/>
</dbReference>